<protein>
    <recommendedName>
        <fullName evidence="4">Flp/Fap pilin component</fullName>
    </recommendedName>
</protein>
<organism evidence="2 3">
    <name type="scientific">Dethiobacter alkaliphilus AHT 1</name>
    <dbReference type="NCBI Taxonomy" id="555088"/>
    <lineage>
        <taxon>Bacteria</taxon>
        <taxon>Bacillati</taxon>
        <taxon>Bacillota</taxon>
        <taxon>Dethiobacteria</taxon>
        <taxon>Dethiobacterales</taxon>
        <taxon>Dethiobacteraceae</taxon>
        <taxon>Dethiobacter</taxon>
    </lineage>
</organism>
<comment type="caution">
    <text evidence="2">The sequence shown here is derived from an EMBL/GenBank/DDBJ whole genome shotgun (WGS) entry which is preliminary data.</text>
</comment>
<keyword evidence="1" id="KW-1133">Transmembrane helix</keyword>
<accession>C0GEA7</accession>
<dbReference type="Proteomes" id="UP000006443">
    <property type="component" value="Unassembled WGS sequence"/>
</dbReference>
<keyword evidence="1" id="KW-0472">Membrane</keyword>
<reference evidence="2 3" key="1">
    <citation type="submission" date="2009-02" db="EMBL/GenBank/DDBJ databases">
        <title>Sequencing of the draft genome and assembly of Dethiobacter alkaliphilus AHT 1.</title>
        <authorList>
            <consortium name="US DOE Joint Genome Institute (JGI-PGF)"/>
            <person name="Lucas S."/>
            <person name="Copeland A."/>
            <person name="Lapidus A."/>
            <person name="Glavina del Rio T."/>
            <person name="Dalin E."/>
            <person name="Tice H."/>
            <person name="Bruce D."/>
            <person name="Goodwin L."/>
            <person name="Pitluck S."/>
            <person name="Larimer F."/>
            <person name="Land M.L."/>
            <person name="Hauser L."/>
            <person name="Muyzer G."/>
        </authorList>
    </citation>
    <scope>NUCLEOTIDE SEQUENCE [LARGE SCALE GENOMIC DNA]</scope>
    <source>
        <strain evidence="2 3">AHT 1</strain>
    </source>
</reference>
<evidence type="ECO:0000313" key="2">
    <source>
        <dbReference type="EMBL" id="EEG78401.1"/>
    </source>
</evidence>
<dbReference type="EMBL" id="ACJM01000003">
    <property type="protein sequence ID" value="EEG78401.1"/>
    <property type="molecule type" value="Genomic_DNA"/>
</dbReference>
<keyword evidence="3" id="KW-1185">Reference proteome</keyword>
<feature type="transmembrane region" description="Helical" evidence="1">
    <location>
        <begin position="27"/>
        <end position="53"/>
    </location>
</feature>
<name>C0GEA7_DETAL</name>
<proteinExistence type="predicted"/>
<evidence type="ECO:0008006" key="4">
    <source>
        <dbReference type="Google" id="ProtNLM"/>
    </source>
</evidence>
<keyword evidence="1" id="KW-0812">Transmembrane</keyword>
<gene>
    <name evidence="2" type="ORF">DealDRAFT_0816</name>
</gene>
<evidence type="ECO:0000256" key="1">
    <source>
        <dbReference type="SAM" id="Phobius"/>
    </source>
</evidence>
<dbReference type="STRING" id="555088.DealDRAFT_0816"/>
<sequence length="62" mass="6820">MNIVITVLREILREIYISENGQSLAEYALILMLVTIAVVFSVSSLGDSVVGLLNRVVSIWPT</sequence>
<evidence type="ECO:0000313" key="3">
    <source>
        <dbReference type="Proteomes" id="UP000006443"/>
    </source>
</evidence>
<dbReference type="AlphaFoldDB" id="C0GEA7"/>